<dbReference type="OrthoDB" id="205616at2157"/>
<evidence type="ECO:0000313" key="4">
    <source>
        <dbReference type="Proteomes" id="UP000258613"/>
    </source>
</evidence>
<sequence>MDTGKLELHRRCSPVADTIYGDEETHSPVVMIAEALAEASGTEMRALPPLNDYVDCDALERLFDTSDKAVDTMVLSFKIEQWNVFVRSDGAIRVCDATDRNGFEPIFEEQPE</sequence>
<dbReference type="KEGG" id="nan:AArc1_2116"/>
<evidence type="ECO:0000259" key="1">
    <source>
        <dbReference type="Pfam" id="PF18545"/>
    </source>
</evidence>
<dbReference type="RefSeq" id="WP_117364506.1">
    <property type="nucleotide sequence ID" value="NZ_CP024047.1"/>
</dbReference>
<dbReference type="KEGG" id="nag:AArcMg_1526"/>
<gene>
    <name evidence="2" type="ORF">AArc1_2116</name>
    <name evidence="3" type="ORF">AArcMg_1526</name>
</gene>
<reference evidence="4" key="2">
    <citation type="submission" date="2018-02" db="EMBL/GenBank/DDBJ databases">
        <title>Phenotypic and genomic properties of facultatively anaerobic sulfur-reducing natronoarchaea from hypersaline soda lakes.</title>
        <authorList>
            <person name="Sorokin D.Y."/>
            <person name="Kublanov I.V."/>
            <person name="Roman P."/>
            <person name="Sinninghe Damste J.S."/>
            <person name="Golyshin P.N."/>
            <person name="Rojo D."/>
            <person name="Ciordia S."/>
            <person name="Mena M.D.C."/>
            <person name="Ferrer M."/>
            <person name="Messina E."/>
            <person name="Smedile F."/>
            <person name="La Spada G."/>
            <person name="La Cono V."/>
            <person name="Yakimov M.M."/>
        </authorList>
    </citation>
    <scope>NUCLEOTIDE SEQUENCE [LARGE SCALE GENOMIC DNA]</scope>
    <source>
        <strain evidence="4">AArc-Mg</strain>
    </source>
</reference>
<accession>A0A346PFY9</accession>
<dbReference type="Proteomes" id="UP000258613">
    <property type="component" value="Chromosome"/>
</dbReference>
<dbReference type="AlphaFoldDB" id="A0A346PFY9"/>
<proteinExistence type="predicted"/>
<dbReference type="EMBL" id="CP027033">
    <property type="protein sequence ID" value="AXR81539.1"/>
    <property type="molecule type" value="Genomic_DNA"/>
</dbReference>
<reference evidence="5" key="1">
    <citation type="submission" date="2017-10" db="EMBL/GenBank/DDBJ databases">
        <title>Phenotypic and genomic properties of facultatively anaerobic sulfur-reducing natronoarchaea from hypersaline soda lakes.</title>
        <authorList>
            <person name="Sorokin D.Y."/>
            <person name="Kublanov I.V."/>
            <person name="Roman P."/>
            <person name="Sinninghe Damste J.S."/>
            <person name="Golyshin P.N."/>
            <person name="Rojo D."/>
            <person name="Ciordia S."/>
            <person name="Mena Md.C."/>
            <person name="Ferrer M."/>
            <person name="Messina E."/>
            <person name="Smedile F."/>
            <person name="La Spada G."/>
            <person name="La Cono V."/>
            <person name="Yakimov M.M."/>
        </authorList>
    </citation>
    <scope>NUCLEOTIDE SEQUENCE [LARGE SCALE GENOMIC DNA]</scope>
    <source>
        <strain evidence="5">AArc1</strain>
    </source>
</reference>
<organism evidence="2 5">
    <name type="scientific">Natrarchaeobaculum sulfurireducens</name>
    <dbReference type="NCBI Taxonomy" id="2044521"/>
    <lineage>
        <taxon>Archaea</taxon>
        <taxon>Methanobacteriati</taxon>
        <taxon>Methanobacteriota</taxon>
        <taxon>Stenosarchaea group</taxon>
        <taxon>Halobacteria</taxon>
        <taxon>Halobacteriales</taxon>
        <taxon>Natrialbaceae</taxon>
        <taxon>Natrarchaeobaculum</taxon>
    </lineage>
</organism>
<protein>
    <recommendedName>
        <fullName evidence="1">Halobacterial output domain-containing protein</fullName>
    </recommendedName>
</protein>
<dbReference type="GeneID" id="37642012"/>
<evidence type="ECO:0000313" key="5">
    <source>
        <dbReference type="Proteomes" id="UP000258707"/>
    </source>
</evidence>
<dbReference type="InterPro" id="IPR040624">
    <property type="entry name" value="HalOD1"/>
</dbReference>
<evidence type="ECO:0000313" key="2">
    <source>
        <dbReference type="EMBL" id="AXR78434.1"/>
    </source>
</evidence>
<dbReference type="Proteomes" id="UP000258707">
    <property type="component" value="Chromosome"/>
</dbReference>
<accession>A0A346PPU4</accession>
<reference evidence="2" key="3">
    <citation type="journal article" date="2019" name="Int. J. Syst. Evol. Microbiol.">
        <title>Natronolimnobius sulfurireducens sp. nov. and Halalkaliarchaeum desulfuricum gen. nov., sp. nov., the first sulfur-respiring alkaliphilic haloarchaea from hypersaline alkaline lakes.</title>
        <authorList>
            <person name="Sorokin D.Y."/>
            <person name="Yakimov M."/>
            <person name="Messina E."/>
            <person name="Merkel A.Y."/>
            <person name="Bale N.J."/>
            <person name="Sinninghe Damste J.S."/>
        </authorList>
    </citation>
    <scope>NUCLEOTIDE SEQUENCE</scope>
    <source>
        <strain evidence="3">AArc-Mg</strain>
        <strain evidence="2">AArc1</strain>
    </source>
</reference>
<feature type="domain" description="Halobacterial output" evidence="1">
    <location>
        <begin position="25"/>
        <end position="94"/>
    </location>
</feature>
<dbReference type="EMBL" id="CP024047">
    <property type="protein sequence ID" value="AXR78434.1"/>
    <property type="molecule type" value="Genomic_DNA"/>
</dbReference>
<name>A0A346PFY9_9EURY</name>
<dbReference type="Pfam" id="PF18545">
    <property type="entry name" value="HalOD1"/>
    <property type="match status" value="1"/>
</dbReference>
<keyword evidence="4" id="KW-1185">Reference proteome</keyword>
<evidence type="ECO:0000313" key="3">
    <source>
        <dbReference type="EMBL" id="AXR81539.1"/>
    </source>
</evidence>